<keyword evidence="2" id="KW-1185">Reference proteome</keyword>
<dbReference type="AlphaFoldDB" id="A0ABD2NC51"/>
<organism evidence="1 2">
    <name type="scientific">Cryptolaemus montrouzieri</name>
    <dbReference type="NCBI Taxonomy" id="559131"/>
    <lineage>
        <taxon>Eukaryota</taxon>
        <taxon>Metazoa</taxon>
        <taxon>Ecdysozoa</taxon>
        <taxon>Arthropoda</taxon>
        <taxon>Hexapoda</taxon>
        <taxon>Insecta</taxon>
        <taxon>Pterygota</taxon>
        <taxon>Neoptera</taxon>
        <taxon>Endopterygota</taxon>
        <taxon>Coleoptera</taxon>
        <taxon>Polyphaga</taxon>
        <taxon>Cucujiformia</taxon>
        <taxon>Coccinelloidea</taxon>
        <taxon>Coccinellidae</taxon>
        <taxon>Scymninae</taxon>
        <taxon>Scymnini</taxon>
        <taxon>Cryptolaemus</taxon>
    </lineage>
</organism>
<reference evidence="1 2" key="1">
    <citation type="journal article" date="2021" name="BMC Biol.">
        <title>Horizontally acquired antibacterial genes associated with adaptive radiation of ladybird beetles.</title>
        <authorList>
            <person name="Li H.S."/>
            <person name="Tang X.F."/>
            <person name="Huang Y.H."/>
            <person name="Xu Z.Y."/>
            <person name="Chen M.L."/>
            <person name="Du X.Y."/>
            <person name="Qiu B.Y."/>
            <person name="Chen P.T."/>
            <person name="Zhang W."/>
            <person name="Slipinski A."/>
            <person name="Escalona H.E."/>
            <person name="Waterhouse R.M."/>
            <person name="Zwick A."/>
            <person name="Pang H."/>
        </authorList>
    </citation>
    <scope>NUCLEOTIDE SEQUENCE [LARGE SCALE GENOMIC DNA]</scope>
    <source>
        <strain evidence="1">SYSU2018</strain>
    </source>
</reference>
<gene>
    <name evidence="1" type="ORF">HHI36_020793</name>
</gene>
<protein>
    <submittedName>
        <fullName evidence="1">Uncharacterized protein</fullName>
    </submittedName>
</protein>
<proteinExistence type="predicted"/>
<comment type="caution">
    <text evidence="1">The sequence shown here is derived from an EMBL/GenBank/DDBJ whole genome shotgun (WGS) entry which is preliminary data.</text>
</comment>
<accession>A0ABD2NC51</accession>
<evidence type="ECO:0000313" key="2">
    <source>
        <dbReference type="Proteomes" id="UP001516400"/>
    </source>
</evidence>
<name>A0ABD2NC51_9CUCU</name>
<dbReference type="Proteomes" id="UP001516400">
    <property type="component" value="Unassembled WGS sequence"/>
</dbReference>
<sequence>MLLRSVIPLQLMHSARFPFLGTFIMRPSFQVTGIVSEFQTSLIIGCSNCATPWASAFRISLGMLSGPGDLWFFKCLIAASISWVFGSLVSMRRGLVGVLFGRLFMPSFREAGKIFFPST</sequence>
<dbReference type="EMBL" id="JABFTP020000083">
    <property type="protein sequence ID" value="KAL3276072.1"/>
    <property type="molecule type" value="Genomic_DNA"/>
</dbReference>
<evidence type="ECO:0000313" key="1">
    <source>
        <dbReference type="EMBL" id="KAL3276072.1"/>
    </source>
</evidence>